<name>A0A7X6L3C9_9NOCA</name>
<proteinExistence type="predicted"/>
<gene>
    <name evidence="2" type="ORF">HGB38_12550</name>
</gene>
<evidence type="ECO:0000256" key="1">
    <source>
        <dbReference type="SAM" id="SignalP"/>
    </source>
</evidence>
<protein>
    <submittedName>
        <fullName evidence="2">Uncharacterized protein</fullName>
    </submittedName>
</protein>
<feature type="signal peptide" evidence="1">
    <location>
        <begin position="1"/>
        <end position="27"/>
    </location>
</feature>
<comment type="caution">
    <text evidence="2">The sequence shown here is derived from an EMBL/GenBank/DDBJ whole genome shotgun (WGS) entry which is preliminary data.</text>
</comment>
<evidence type="ECO:0000313" key="3">
    <source>
        <dbReference type="Proteomes" id="UP000540698"/>
    </source>
</evidence>
<dbReference type="Proteomes" id="UP000540698">
    <property type="component" value="Unassembled WGS sequence"/>
</dbReference>
<feature type="chain" id="PRO_5031174239" evidence="1">
    <location>
        <begin position="28"/>
        <end position="153"/>
    </location>
</feature>
<evidence type="ECO:0000313" key="2">
    <source>
        <dbReference type="EMBL" id="NKY27045.1"/>
    </source>
</evidence>
<reference evidence="2 3" key="1">
    <citation type="submission" date="2020-04" db="EMBL/GenBank/DDBJ databases">
        <title>MicrobeNet Type strains.</title>
        <authorList>
            <person name="Nicholson A.C."/>
        </authorList>
    </citation>
    <scope>NUCLEOTIDE SEQUENCE [LARGE SCALE GENOMIC DNA]</scope>
    <source>
        <strain evidence="2 3">DSM 44956</strain>
    </source>
</reference>
<dbReference type="AlphaFoldDB" id="A0A7X6L3C9"/>
<organism evidence="2 3">
    <name type="scientific">Nocardia gamkensis</name>
    <dbReference type="NCBI Taxonomy" id="352869"/>
    <lineage>
        <taxon>Bacteria</taxon>
        <taxon>Bacillati</taxon>
        <taxon>Actinomycetota</taxon>
        <taxon>Actinomycetes</taxon>
        <taxon>Mycobacteriales</taxon>
        <taxon>Nocardiaceae</taxon>
        <taxon>Nocardia</taxon>
    </lineage>
</organism>
<dbReference type="RefSeq" id="WP_062969752.1">
    <property type="nucleotide sequence ID" value="NZ_JAAXOS010000005.1"/>
</dbReference>
<keyword evidence="1" id="KW-0732">Signal</keyword>
<accession>A0A7X6L3C9</accession>
<keyword evidence="3" id="KW-1185">Reference proteome</keyword>
<sequence>MRKSLRTAVVLSASAAFLGLGLPSASAAPTTVSGTIGCINSASPVGVWVQAKTSKSGWAQTKVPVRLGGHSKVDYSFTLDKGGDYQVHVGCGGTPQKWAKSLKSKDVSGAKNDFLCNDMERFSVAAFNALVGRMFGRPDLTQGVPYGECKHIR</sequence>
<dbReference type="EMBL" id="JAAXOS010000005">
    <property type="protein sequence ID" value="NKY27045.1"/>
    <property type="molecule type" value="Genomic_DNA"/>
</dbReference>